<proteinExistence type="predicted"/>
<sequence>MDDLCPEIMEVIELLEKEIELNESSSDYTKANTACEEADGADVVKDGVGSGLENGAGKVAGHSQERGLVSAEVVGNGVVSELDKSKEYGAVKAARLTTSKVNEVCKVVEVLKNESAGSDVDWKTEVTASASGSSSSKTTSLRKREDESGDYESDFKRGSNET</sequence>
<protein>
    <submittedName>
        <fullName evidence="2">Uncharacterized protein</fullName>
    </submittedName>
</protein>
<gene>
    <name evidence="2" type="ORF">MKW98_004419</name>
</gene>
<dbReference type="Proteomes" id="UP001202328">
    <property type="component" value="Unassembled WGS sequence"/>
</dbReference>
<feature type="region of interest" description="Disordered" evidence="1">
    <location>
        <begin position="118"/>
        <end position="162"/>
    </location>
</feature>
<dbReference type="AlphaFoldDB" id="A0AAD4XID2"/>
<evidence type="ECO:0000256" key="1">
    <source>
        <dbReference type="SAM" id="MobiDB-lite"/>
    </source>
</evidence>
<feature type="compositionally biased region" description="Low complexity" evidence="1">
    <location>
        <begin position="127"/>
        <end position="139"/>
    </location>
</feature>
<organism evidence="2 3">
    <name type="scientific">Papaver atlanticum</name>
    <dbReference type="NCBI Taxonomy" id="357466"/>
    <lineage>
        <taxon>Eukaryota</taxon>
        <taxon>Viridiplantae</taxon>
        <taxon>Streptophyta</taxon>
        <taxon>Embryophyta</taxon>
        <taxon>Tracheophyta</taxon>
        <taxon>Spermatophyta</taxon>
        <taxon>Magnoliopsida</taxon>
        <taxon>Ranunculales</taxon>
        <taxon>Papaveraceae</taxon>
        <taxon>Papaveroideae</taxon>
        <taxon>Papaver</taxon>
    </lineage>
</organism>
<evidence type="ECO:0000313" key="3">
    <source>
        <dbReference type="Proteomes" id="UP001202328"/>
    </source>
</evidence>
<reference evidence="2" key="1">
    <citation type="submission" date="2022-04" db="EMBL/GenBank/DDBJ databases">
        <title>A functionally conserved STORR gene fusion in Papaver species that diverged 16.8 million years ago.</title>
        <authorList>
            <person name="Catania T."/>
        </authorList>
    </citation>
    <scope>NUCLEOTIDE SEQUENCE</scope>
    <source>
        <strain evidence="2">S-188037</strain>
    </source>
</reference>
<dbReference type="EMBL" id="JAJJMB010009125">
    <property type="protein sequence ID" value="KAI3915978.1"/>
    <property type="molecule type" value="Genomic_DNA"/>
</dbReference>
<feature type="compositionally biased region" description="Basic and acidic residues" evidence="1">
    <location>
        <begin position="153"/>
        <end position="162"/>
    </location>
</feature>
<name>A0AAD4XID2_9MAGN</name>
<evidence type="ECO:0000313" key="2">
    <source>
        <dbReference type="EMBL" id="KAI3915978.1"/>
    </source>
</evidence>
<keyword evidence="3" id="KW-1185">Reference proteome</keyword>
<accession>A0AAD4XID2</accession>
<comment type="caution">
    <text evidence="2">The sequence shown here is derived from an EMBL/GenBank/DDBJ whole genome shotgun (WGS) entry which is preliminary data.</text>
</comment>